<dbReference type="CDD" id="cd00200">
    <property type="entry name" value="WD40"/>
    <property type="match status" value="1"/>
</dbReference>
<feature type="repeat" description="WD" evidence="3">
    <location>
        <begin position="372"/>
        <end position="407"/>
    </location>
</feature>
<proteinExistence type="predicted"/>
<dbReference type="InterPro" id="IPR001680">
    <property type="entry name" value="WD40_rpt"/>
</dbReference>
<dbReference type="InterPro" id="IPR019775">
    <property type="entry name" value="WD40_repeat_CS"/>
</dbReference>
<feature type="repeat" description="WD" evidence="3">
    <location>
        <begin position="330"/>
        <end position="371"/>
    </location>
</feature>
<dbReference type="PROSITE" id="PS50082">
    <property type="entry name" value="WD_REPEATS_2"/>
    <property type="match status" value="5"/>
</dbReference>
<feature type="repeat" description="WD" evidence="3">
    <location>
        <begin position="255"/>
        <end position="287"/>
    </location>
</feature>
<dbReference type="SMART" id="SM00320">
    <property type="entry name" value="WD40"/>
    <property type="match status" value="7"/>
</dbReference>
<reference evidence="4 5" key="1">
    <citation type="submission" date="2021-06" db="EMBL/GenBank/DDBJ databases">
        <title>Caerostris darwini draft genome.</title>
        <authorList>
            <person name="Kono N."/>
            <person name="Arakawa K."/>
        </authorList>
    </citation>
    <scope>NUCLEOTIDE SEQUENCE [LARGE SCALE GENOMIC DNA]</scope>
</reference>
<dbReference type="AlphaFoldDB" id="A0AAV4QMR3"/>
<feature type="repeat" description="WD" evidence="3">
    <location>
        <begin position="163"/>
        <end position="204"/>
    </location>
</feature>
<comment type="caution">
    <text evidence="4">The sequence shown here is derived from an EMBL/GenBank/DDBJ whole genome shotgun (WGS) entry which is preliminary data.</text>
</comment>
<gene>
    <name evidence="4" type="primary">Wdr61</name>
    <name evidence="4" type="ORF">CDAR_528601</name>
</gene>
<keyword evidence="5" id="KW-1185">Reference proteome</keyword>
<dbReference type="PANTHER" id="PTHR44090">
    <property type="entry name" value="WD REPEAT-CONTAINING PROTEIN 61"/>
    <property type="match status" value="1"/>
</dbReference>
<dbReference type="Pfam" id="PF00400">
    <property type="entry name" value="WD40"/>
    <property type="match status" value="6"/>
</dbReference>
<dbReference type="GO" id="GO:0016593">
    <property type="term" value="C:Cdc73/Paf1 complex"/>
    <property type="evidence" value="ECO:0007669"/>
    <property type="project" value="TreeGrafter"/>
</dbReference>
<dbReference type="EMBL" id="BPLQ01004900">
    <property type="protein sequence ID" value="GIY11333.1"/>
    <property type="molecule type" value="Genomic_DNA"/>
</dbReference>
<keyword evidence="1 3" id="KW-0853">WD repeat</keyword>
<feature type="repeat" description="WD" evidence="3">
    <location>
        <begin position="288"/>
        <end position="329"/>
    </location>
</feature>
<dbReference type="PROSITE" id="PS50294">
    <property type="entry name" value="WD_REPEATS_REGION"/>
    <property type="match status" value="4"/>
</dbReference>
<keyword evidence="2" id="KW-0677">Repeat</keyword>
<accession>A0AAV4QMR3</accession>
<dbReference type="Gene3D" id="2.130.10.10">
    <property type="entry name" value="YVTN repeat-like/Quinoprotein amine dehydrogenase"/>
    <property type="match status" value="1"/>
</dbReference>
<dbReference type="Proteomes" id="UP001054837">
    <property type="component" value="Unassembled WGS sequence"/>
</dbReference>
<evidence type="ECO:0000313" key="5">
    <source>
        <dbReference type="Proteomes" id="UP001054837"/>
    </source>
</evidence>
<name>A0AAV4QMR3_9ARAC</name>
<dbReference type="PROSITE" id="PS00678">
    <property type="entry name" value="WD_REPEATS_1"/>
    <property type="match status" value="1"/>
</dbReference>
<dbReference type="SUPFAM" id="SSF50978">
    <property type="entry name" value="WD40 repeat-like"/>
    <property type="match status" value="1"/>
</dbReference>
<organism evidence="4 5">
    <name type="scientific">Caerostris darwini</name>
    <dbReference type="NCBI Taxonomy" id="1538125"/>
    <lineage>
        <taxon>Eukaryota</taxon>
        <taxon>Metazoa</taxon>
        <taxon>Ecdysozoa</taxon>
        <taxon>Arthropoda</taxon>
        <taxon>Chelicerata</taxon>
        <taxon>Arachnida</taxon>
        <taxon>Araneae</taxon>
        <taxon>Araneomorphae</taxon>
        <taxon>Entelegynae</taxon>
        <taxon>Araneoidea</taxon>
        <taxon>Araneidae</taxon>
        <taxon>Caerostris</taxon>
    </lineage>
</organism>
<dbReference type="PRINTS" id="PR00320">
    <property type="entry name" value="GPROTEINBRPT"/>
</dbReference>
<dbReference type="InterPro" id="IPR020472">
    <property type="entry name" value="WD40_PAC1"/>
</dbReference>
<sequence length="407" mass="44891">MYASEVSLEDQINSAQPDSMFGIPIVFEKNVAENHLRRPADFESCHGQGFADEQRGSLRQRGSRGIGEPRGVVDAHRWDGVTDGLKSQFICRIVCGIYIRCIHQYLNRNRAFSVNIAHDDSIWCCAWRKGQHDGIDHIITGGVDDMVKSWKWDDEKLELRHALEGHALGVVSVDVNDEGSIAASSSLDSHIRLWDLHTGQQLKSIDAGPVDAWTVTFSPDTKYIATGSHAGKINLFSCDTGKLESFLETKKFTLSIAFSPDGKYLASGAIDGIIKVFDISAGKLVHTLEGHAMPIRSLTFSKDSTMLITASDDCHIKIYNVQHANLIGTVSGHGAWVLSVDCCPDNAHFVSSSSDKTVKVWEIASRECIHTFNEHSDQVWGAKYNNGGSRIVSVSDDRTINIYECPV</sequence>
<dbReference type="InterPro" id="IPR051510">
    <property type="entry name" value="SKI8"/>
</dbReference>
<evidence type="ECO:0000256" key="1">
    <source>
        <dbReference type="ARBA" id="ARBA00022574"/>
    </source>
</evidence>
<dbReference type="PANTHER" id="PTHR44090:SF1">
    <property type="entry name" value="SUPERKILLER COMPLEX PROTEIN 8"/>
    <property type="match status" value="1"/>
</dbReference>
<evidence type="ECO:0000256" key="3">
    <source>
        <dbReference type="PROSITE-ProRule" id="PRU00221"/>
    </source>
</evidence>
<evidence type="ECO:0000313" key="4">
    <source>
        <dbReference type="EMBL" id="GIY11333.1"/>
    </source>
</evidence>
<dbReference type="InterPro" id="IPR036322">
    <property type="entry name" value="WD40_repeat_dom_sf"/>
</dbReference>
<protein>
    <submittedName>
        <fullName evidence="4">WD repeat-containing protein 61</fullName>
    </submittedName>
</protein>
<evidence type="ECO:0000256" key="2">
    <source>
        <dbReference type="ARBA" id="ARBA00022737"/>
    </source>
</evidence>
<dbReference type="InterPro" id="IPR015943">
    <property type="entry name" value="WD40/YVTN_repeat-like_dom_sf"/>
</dbReference>